<dbReference type="WBParaSite" id="ACRNAN_Path_1345.g5288.t2">
    <property type="protein sequence ID" value="ACRNAN_Path_1345.g5288.t2"/>
    <property type="gene ID" value="ACRNAN_Path_1345.g5288"/>
</dbReference>
<dbReference type="GO" id="GO:0005615">
    <property type="term" value="C:extracellular space"/>
    <property type="evidence" value="ECO:0007669"/>
    <property type="project" value="TreeGrafter"/>
</dbReference>
<evidence type="ECO:0000313" key="3">
    <source>
        <dbReference type="WBParaSite" id="ACRNAN_Path_1345.g5288.t2"/>
    </source>
</evidence>
<reference evidence="3" key="1">
    <citation type="submission" date="2022-11" db="UniProtKB">
        <authorList>
            <consortium name="WormBaseParasite"/>
        </authorList>
    </citation>
    <scope>IDENTIFICATION</scope>
</reference>
<organism evidence="2 3">
    <name type="scientific">Acrobeloides nanus</name>
    <dbReference type="NCBI Taxonomy" id="290746"/>
    <lineage>
        <taxon>Eukaryota</taxon>
        <taxon>Metazoa</taxon>
        <taxon>Ecdysozoa</taxon>
        <taxon>Nematoda</taxon>
        <taxon>Chromadorea</taxon>
        <taxon>Rhabditida</taxon>
        <taxon>Tylenchina</taxon>
        <taxon>Cephalobomorpha</taxon>
        <taxon>Cephaloboidea</taxon>
        <taxon>Cephalobidae</taxon>
        <taxon>Acrobeloides</taxon>
    </lineage>
</organism>
<feature type="signal peptide" evidence="1">
    <location>
        <begin position="1"/>
        <end position="15"/>
    </location>
</feature>
<dbReference type="Proteomes" id="UP000887540">
    <property type="component" value="Unplaced"/>
</dbReference>
<name>A0A914BZA0_9BILA</name>
<keyword evidence="1" id="KW-0732">Signal</keyword>
<dbReference type="PANTHER" id="PTHR35015">
    <property type="entry name" value="PROTEIN CBR-OSM-7-RELATED"/>
    <property type="match status" value="1"/>
</dbReference>
<dbReference type="GO" id="GO:0045747">
    <property type="term" value="P:positive regulation of Notch signaling pathway"/>
    <property type="evidence" value="ECO:0007669"/>
    <property type="project" value="TreeGrafter"/>
</dbReference>
<dbReference type="AlphaFoldDB" id="A0A914BZA0"/>
<evidence type="ECO:0000313" key="2">
    <source>
        <dbReference type="Proteomes" id="UP000887540"/>
    </source>
</evidence>
<accession>A0A914BZA0</accession>
<evidence type="ECO:0000256" key="1">
    <source>
        <dbReference type="SAM" id="SignalP"/>
    </source>
</evidence>
<feature type="chain" id="PRO_5037403284" evidence="1">
    <location>
        <begin position="16"/>
        <end position="232"/>
    </location>
</feature>
<dbReference type="GO" id="GO:0005112">
    <property type="term" value="F:Notch binding"/>
    <property type="evidence" value="ECO:0007669"/>
    <property type="project" value="TreeGrafter"/>
</dbReference>
<dbReference type="InterPro" id="IPR053124">
    <property type="entry name" value="Notch_signaling_modulators"/>
</dbReference>
<proteinExistence type="predicted"/>
<keyword evidence="2" id="KW-1185">Reference proteome</keyword>
<sequence length="232" mass="26785">MKIFIFFALIFCINAVTLRDIVNYICQRDPNNSICTSYRAAFNNSTKDVIGLNVILANKTDNNKDLEVKQVVLDEVNSTVETLVENNETPKERDLPIDDLDKTNSQDPQVLVFKKNSSNFESARKEYCSSFKSNYTKLCLSDLTPFSMPEEMRKVKLFCGSYRINCQPHYGIDCTPECDEKFHPHCTVECKCDYLYPLIVKFCRPLHVPSMEETCNSWFGLCSRRYVFEGHS</sequence>
<protein>
    <submittedName>
        <fullName evidence="3">Uncharacterized protein</fullName>
    </submittedName>
</protein>